<protein>
    <submittedName>
        <fullName evidence="2">Uncharacterized protein</fullName>
    </submittedName>
</protein>
<gene>
    <name evidence="2" type="ORF">EYF80_045911</name>
</gene>
<comment type="caution">
    <text evidence="2">The sequence shown here is derived from an EMBL/GenBank/DDBJ whole genome shotgun (WGS) entry which is preliminary data.</text>
</comment>
<reference evidence="2 3" key="1">
    <citation type="submission" date="2019-03" db="EMBL/GenBank/DDBJ databases">
        <title>First draft genome of Liparis tanakae, snailfish: a comprehensive survey of snailfish specific genes.</title>
        <authorList>
            <person name="Kim W."/>
            <person name="Song I."/>
            <person name="Jeong J.-H."/>
            <person name="Kim D."/>
            <person name="Kim S."/>
            <person name="Ryu S."/>
            <person name="Song J.Y."/>
            <person name="Lee S.K."/>
        </authorList>
    </citation>
    <scope>NUCLEOTIDE SEQUENCE [LARGE SCALE GENOMIC DNA]</scope>
    <source>
        <tissue evidence="2">Muscle</tissue>
    </source>
</reference>
<evidence type="ECO:0000313" key="2">
    <source>
        <dbReference type="EMBL" id="TNN43889.1"/>
    </source>
</evidence>
<organism evidence="2 3">
    <name type="scientific">Liparis tanakae</name>
    <name type="common">Tanaka's snailfish</name>
    <dbReference type="NCBI Taxonomy" id="230148"/>
    <lineage>
        <taxon>Eukaryota</taxon>
        <taxon>Metazoa</taxon>
        <taxon>Chordata</taxon>
        <taxon>Craniata</taxon>
        <taxon>Vertebrata</taxon>
        <taxon>Euteleostomi</taxon>
        <taxon>Actinopterygii</taxon>
        <taxon>Neopterygii</taxon>
        <taxon>Teleostei</taxon>
        <taxon>Neoteleostei</taxon>
        <taxon>Acanthomorphata</taxon>
        <taxon>Eupercaria</taxon>
        <taxon>Perciformes</taxon>
        <taxon>Cottioidei</taxon>
        <taxon>Cottales</taxon>
        <taxon>Liparidae</taxon>
        <taxon>Liparis</taxon>
    </lineage>
</organism>
<dbReference type="Proteomes" id="UP000314294">
    <property type="component" value="Unassembled WGS sequence"/>
</dbReference>
<name>A0A4Z2FRV9_9TELE</name>
<dbReference type="EMBL" id="SRLO01000939">
    <property type="protein sequence ID" value="TNN43889.1"/>
    <property type="molecule type" value="Genomic_DNA"/>
</dbReference>
<evidence type="ECO:0000313" key="3">
    <source>
        <dbReference type="Proteomes" id="UP000314294"/>
    </source>
</evidence>
<keyword evidence="3" id="KW-1185">Reference proteome</keyword>
<sequence>MAVGISNVGRAGLGAVQSAESLLQEHLALLPTLQVCREPEPGGERGGERLRVSDARRAESDRKHLDSTFNHKCSSRTDHASYTSVHTGIWLI</sequence>
<accession>A0A4Z2FRV9</accession>
<proteinExistence type="predicted"/>
<dbReference type="AlphaFoldDB" id="A0A4Z2FRV9"/>
<feature type="region of interest" description="Disordered" evidence="1">
    <location>
        <begin position="37"/>
        <end position="63"/>
    </location>
</feature>
<evidence type="ECO:0000256" key="1">
    <source>
        <dbReference type="SAM" id="MobiDB-lite"/>
    </source>
</evidence>